<dbReference type="PANTHER" id="PTHR30616:SF2">
    <property type="entry name" value="PURINE NUCLEOSIDE PHOSPHORYLASE LACC1"/>
    <property type="match status" value="1"/>
</dbReference>
<evidence type="ECO:0000256" key="8">
    <source>
        <dbReference type="ARBA" id="ARBA00048968"/>
    </source>
</evidence>
<keyword evidence="4" id="KW-0479">Metal-binding</keyword>
<evidence type="ECO:0000256" key="1">
    <source>
        <dbReference type="ARBA" id="ARBA00000553"/>
    </source>
</evidence>
<organism evidence="10">
    <name type="scientific">freshwater metagenome</name>
    <dbReference type="NCBI Taxonomy" id="449393"/>
    <lineage>
        <taxon>unclassified sequences</taxon>
        <taxon>metagenomes</taxon>
        <taxon>ecological metagenomes</taxon>
    </lineage>
</organism>
<dbReference type="EMBL" id="CAFBMZ010000041">
    <property type="protein sequence ID" value="CAB4926459.1"/>
    <property type="molecule type" value="Genomic_DNA"/>
</dbReference>
<evidence type="ECO:0000256" key="6">
    <source>
        <dbReference type="ARBA" id="ARBA00022833"/>
    </source>
</evidence>
<comment type="similarity">
    <text evidence="2">Belongs to the purine nucleoside phosphorylase YfiH/LACC1 family.</text>
</comment>
<dbReference type="Gene3D" id="3.60.140.10">
    <property type="entry name" value="CNF1/YfiH-like putative cysteine hydrolases"/>
    <property type="match status" value="1"/>
</dbReference>
<dbReference type="GO" id="GO:0017061">
    <property type="term" value="F:S-methyl-5-thioadenosine phosphorylase activity"/>
    <property type="evidence" value="ECO:0007669"/>
    <property type="project" value="UniProtKB-EC"/>
</dbReference>
<dbReference type="InterPro" id="IPR038371">
    <property type="entry name" value="Cu_polyphenol_OxRdtase_sf"/>
</dbReference>
<evidence type="ECO:0000256" key="3">
    <source>
        <dbReference type="ARBA" id="ARBA00022679"/>
    </source>
</evidence>
<keyword evidence="3" id="KW-0808">Transferase</keyword>
<comment type="catalytic activity">
    <reaction evidence="7">
        <text>adenosine + H2O + H(+) = inosine + NH4(+)</text>
        <dbReference type="Rhea" id="RHEA:24408"/>
        <dbReference type="ChEBI" id="CHEBI:15377"/>
        <dbReference type="ChEBI" id="CHEBI:15378"/>
        <dbReference type="ChEBI" id="CHEBI:16335"/>
        <dbReference type="ChEBI" id="CHEBI:17596"/>
        <dbReference type="ChEBI" id="CHEBI:28938"/>
        <dbReference type="EC" id="3.5.4.4"/>
    </reaction>
    <physiologicalReaction direction="left-to-right" evidence="7">
        <dbReference type="Rhea" id="RHEA:24409"/>
    </physiologicalReaction>
</comment>
<accession>A0A6J7I6X1</accession>
<dbReference type="SUPFAM" id="SSF64438">
    <property type="entry name" value="CNF1/YfiH-like putative cysteine hydrolases"/>
    <property type="match status" value="1"/>
</dbReference>
<sequence length="220" mass="23606">MPSIFTDRRQALSDAPYDSFNLALHVGDDPKVVGKNRHTLSLQSGPVQFMNQVHGNSFAVIDSVTSAEPTCDALITTTPGVALAVLVADCIPLLLSSKTVVAAVHVGRKGLDNFIALKVIEEMRRLGSGAIHAQLGASICGSCYEVPASMAQDISQTHPVARSQTQALTPALNLPRALIADLVAEGLTYEASTDCTYENPRFFSYRRRNITGRNAGVIWL</sequence>
<keyword evidence="6" id="KW-0862">Zinc</keyword>
<evidence type="ECO:0000256" key="2">
    <source>
        <dbReference type="ARBA" id="ARBA00007353"/>
    </source>
</evidence>
<dbReference type="Pfam" id="PF02578">
    <property type="entry name" value="Cu-oxidase_4"/>
    <property type="match status" value="1"/>
</dbReference>
<dbReference type="CDD" id="cd16833">
    <property type="entry name" value="YfiH"/>
    <property type="match status" value="1"/>
</dbReference>
<evidence type="ECO:0000256" key="5">
    <source>
        <dbReference type="ARBA" id="ARBA00022801"/>
    </source>
</evidence>
<dbReference type="AlphaFoldDB" id="A0A6J7I6X1"/>
<comment type="catalytic activity">
    <reaction evidence="8">
        <text>adenosine + phosphate = alpha-D-ribose 1-phosphate + adenine</text>
        <dbReference type="Rhea" id="RHEA:27642"/>
        <dbReference type="ChEBI" id="CHEBI:16335"/>
        <dbReference type="ChEBI" id="CHEBI:16708"/>
        <dbReference type="ChEBI" id="CHEBI:43474"/>
        <dbReference type="ChEBI" id="CHEBI:57720"/>
        <dbReference type="EC" id="2.4.2.1"/>
    </reaction>
    <physiologicalReaction direction="left-to-right" evidence="8">
        <dbReference type="Rhea" id="RHEA:27643"/>
    </physiologicalReaction>
</comment>
<dbReference type="InterPro" id="IPR011324">
    <property type="entry name" value="Cytotoxic_necrot_fac-like_cat"/>
</dbReference>
<reference evidence="10" key="1">
    <citation type="submission" date="2020-05" db="EMBL/GenBank/DDBJ databases">
        <authorList>
            <person name="Chiriac C."/>
            <person name="Salcher M."/>
            <person name="Ghai R."/>
            <person name="Kavagutti S V."/>
        </authorList>
    </citation>
    <scope>NUCLEOTIDE SEQUENCE</scope>
</reference>
<proteinExistence type="inferred from homology"/>
<evidence type="ECO:0000256" key="7">
    <source>
        <dbReference type="ARBA" id="ARBA00047989"/>
    </source>
</evidence>
<dbReference type="PANTHER" id="PTHR30616">
    <property type="entry name" value="UNCHARACTERIZED PROTEIN YFIH"/>
    <property type="match status" value="1"/>
</dbReference>
<comment type="catalytic activity">
    <reaction evidence="9">
        <text>S-methyl-5'-thioadenosine + phosphate = 5-(methylsulfanyl)-alpha-D-ribose 1-phosphate + adenine</text>
        <dbReference type="Rhea" id="RHEA:11852"/>
        <dbReference type="ChEBI" id="CHEBI:16708"/>
        <dbReference type="ChEBI" id="CHEBI:17509"/>
        <dbReference type="ChEBI" id="CHEBI:43474"/>
        <dbReference type="ChEBI" id="CHEBI:58533"/>
        <dbReference type="EC" id="2.4.2.28"/>
    </reaction>
    <physiologicalReaction direction="left-to-right" evidence="9">
        <dbReference type="Rhea" id="RHEA:11853"/>
    </physiologicalReaction>
</comment>
<dbReference type="InterPro" id="IPR003730">
    <property type="entry name" value="Cu_polyphenol_OxRdtase"/>
</dbReference>
<comment type="catalytic activity">
    <reaction evidence="1">
        <text>inosine + phosphate = alpha-D-ribose 1-phosphate + hypoxanthine</text>
        <dbReference type="Rhea" id="RHEA:27646"/>
        <dbReference type="ChEBI" id="CHEBI:17368"/>
        <dbReference type="ChEBI" id="CHEBI:17596"/>
        <dbReference type="ChEBI" id="CHEBI:43474"/>
        <dbReference type="ChEBI" id="CHEBI:57720"/>
        <dbReference type="EC" id="2.4.2.1"/>
    </reaction>
    <physiologicalReaction direction="left-to-right" evidence="1">
        <dbReference type="Rhea" id="RHEA:27647"/>
    </physiologicalReaction>
</comment>
<evidence type="ECO:0000313" key="10">
    <source>
        <dbReference type="EMBL" id="CAB4926459.1"/>
    </source>
</evidence>
<dbReference type="GO" id="GO:0016787">
    <property type="term" value="F:hydrolase activity"/>
    <property type="evidence" value="ECO:0007669"/>
    <property type="project" value="UniProtKB-KW"/>
</dbReference>
<protein>
    <submittedName>
        <fullName evidence="10">Unannotated protein</fullName>
    </submittedName>
</protein>
<name>A0A6J7I6X1_9ZZZZ</name>
<dbReference type="GO" id="GO:0005507">
    <property type="term" value="F:copper ion binding"/>
    <property type="evidence" value="ECO:0007669"/>
    <property type="project" value="TreeGrafter"/>
</dbReference>
<gene>
    <name evidence="10" type="ORF">UFOPK3684_00713</name>
</gene>
<evidence type="ECO:0000256" key="9">
    <source>
        <dbReference type="ARBA" id="ARBA00049893"/>
    </source>
</evidence>
<evidence type="ECO:0000256" key="4">
    <source>
        <dbReference type="ARBA" id="ARBA00022723"/>
    </source>
</evidence>
<keyword evidence="5" id="KW-0378">Hydrolase</keyword>